<dbReference type="Pfam" id="PF13639">
    <property type="entry name" value="zf-RING_2"/>
    <property type="match status" value="1"/>
</dbReference>
<gene>
    <name evidence="12" type="ORF">KUTeg_010086</name>
</gene>
<sequence>MSEMPVCPCRILIMTLKFFPKTIRVKNAKDYMNYDYCLIHEHEKLNLYCSKEECGMPVCRVCAETTHNHGTSTPVNIKTVYDKKKEELQLYSFELEKKIQETQNRITDVEKEMVKIPTDSEKTKEDVRGAIEACMELLYNRANELHQEVDKIQSFKLQALNAQKQELVKNKALLEDGQQFLQQTLTYSNVPAFLQIVPTIAKQLVTIGNDSIPTGPTVKSDLYFSMQGLGKDFQNHILSMGKIMTKNIHPASCRANIHGDVNKGQGLRLTITLKDYEGNVIQDKFVNVVMKISDSEGNTRSEDCLLSNSGTYDATFNLDKHGRHGIVILASGQPIKTLSVERAESIGYDKLSLTNSNKSPSSDNSIEVNISQSVSSTTKQEADSCSMCGDITNKNASKLPCGHVFGKECIGEVFKYGSACPICGNAHETMYGDQPDGTMKIRVFPQTKLPGFEEFGTIEVMYHFPSGIQGEGQPMPGEWYEGLTRRGYLPNNKEGRLIARLLREAFYRRVVFTFKENKSGKYVVSWNSIYHKTRTHGGAKRHGYPDRVYLDRVKQDLAYNGITEECLNEP</sequence>
<evidence type="ECO:0000256" key="1">
    <source>
        <dbReference type="ARBA" id="ARBA00000900"/>
    </source>
</evidence>
<proteinExistence type="inferred from homology"/>
<comment type="pathway">
    <text evidence="2 9">Protein modification; protein ubiquitination.</text>
</comment>
<feature type="coiled-coil region" evidence="10">
    <location>
        <begin position="85"/>
        <end position="112"/>
    </location>
</feature>
<keyword evidence="4 9" id="KW-0808">Transferase</keyword>
<dbReference type="EC" id="2.3.2.27" evidence="9"/>
<keyword evidence="9" id="KW-0963">Cytoplasm</keyword>
<dbReference type="EMBL" id="JARBDR010000440">
    <property type="protein sequence ID" value="KAJ8312713.1"/>
    <property type="molecule type" value="Genomic_DNA"/>
</dbReference>
<comment type="subcellular location">
    <subcellularLocation>
        <location evidence="9">Cytoplasm</location>
    </subcellularLocation>
</comment>
<dbReference type="InterPro" id="IPR001841">
    <property type="entry name" value="Znf_RING"/>
</dbReference>
<evidence type="ECO:0000256" key="3">
    <source>
        <dbReference type="ARBA" id="ARBA00009413"/>
    </source>
</evidence>
<dbReference type="SUPFAM" id="SSF57850">
    <property type="entry name" value="RING/U-box"/>
    <property type="match status" value="1"/>
</dbReference>
<keyword evidence="10" id="KW-0175">Coiled coil</keyword>
<dbReference type="Proteomes" id="UP001217089">
    <property type="component" value="Unassembled WGS sequence"/>
</dbReference>
<evidence type="ECO:0000256" key="10">
    <source>
        <dbReference type="SAM" id="Coils"/>
    </source>
</evidence>
<keyword evidence="5 9" id="KW-0479">Metal-binding</keyword>
<evidence type="ECO:0000256" key="8">
    <source>
        <dbReference type="PROSITE-ProRule" id="PRU00175"/>
    </source>
</evidence>
<dbReference type="InterPro" id="IPR013083">
    <property type="entry name" value="Znf_RING/FYVE/PHD"/>
</dbReference>
<keyword evidence="7 9" id="KW-0862">Zinc</keyword>
<dbReference type="InterPro" id="IPR000315">
    <property type="entry name" value="Znf_B-box"/>
</dbReference>
<evidence type="ECO:0000256" key="9">
    <source>
        <dbReference type="RuleBase" id="RU367105"/>
    </source>
</evidence>
<dbReference type="InterPro" id="IPR039399">
    <property type="entry name" value="Deltex_C_sf"/>
</dbReference>
<comment type="catalytic activity">
    <reaction evidence="1 9">
        <text>S-ubiquitinyl-[E2 ubiquitin-conjugating enzyme]-L-cysteine + [acceptor protein]-L-lysine = [E2 ubiquitin-conjugating enzyme]-L-cysteine + N(6)-ubiquitinyl-[acceptor protein]-L-lysine.</text>
        <dbReference type="EC" id="2.3.2.27"/>
    </reaction>
</comment>
<evidence type="ECO:0000256" key="4">
    <source>
        <dbReference type="ARBA" id="ARBA00022679"/>
    </source>
</evidence>
<dbReference type="PROSITE" id="PS50089">
    <property type="entry name" value="ZF_RING_2"/>
    <property type="match status" value="1"/>
</dbReference>
<dbReference type="PANTHER" id="PTHR12622">
    <property type="entry name" value="DELTEX-RELATED"/>
    <property type="match status" value="1"/>
</dbReference>
<dbReference type="InterPro" id="IPR039398">
    <property type="entry name" value="Deltex_fam"/>
</dbReference>
<dbReference type="Gene3D" id="2.60.40.10">
    <property type="entry name" value="Immunoglobulins"/>
    <property type="match status" value="1"/>
</dbReference>
<evidence type="ECO:0000313" key="12">
    <source>
        <dbReference type="EMBL" id="KAJ8312713.1"/>
    </source>
</evidence>
<accession>A0ABQ9F5Q4</accession>
<dbReference type="CDD" id="cd19756">
    <property type="entry name" value="Bbox2"/>
    <property type="match status" value="1"/>
</dbReference>
<evidence type="ECO:0000313" key="13">
    <source>
        <dbReference type="Proteomes" id="UP001217089"/>
    </source>
</evidence>
<evidence type="ECO:0000256" key="7">
    <source>
        <dbReference type="ARBA" id="ARBA00022833"/>
    </source>
</evidence>
<evidence type="ECO:0000259" key="11">
    <source>
        <dbReference type="PROSITE" id="PS50089"/>
    </source>
</evidence>
<dbReference type="Gene3D" id="3.30.390.130">
    <property type="match status" value="1"/>
</dbReference>
<dbReference type="SMART" id="SM00184">
    <property type="entry name" value="RING"/>
    <property type="match status" value="1"/>
</dbReference>
<evidence type="ECO:0000256" key="6">
    <source>
        <dbReference type="ARBA" id="ARBA00022771"/>
    </source>
</evidence>
<reference evidence="12 13" key="1">
    <citation type="submission" date="2022-12" db="EMBL/GenBank/DDBJ databases">
        <title>Chromosome-level genome of Tegillarca granosa.</title>
        <authorList>
            <person name="Kim J."/>
        </authorList>
    </citation>
    <scope>NUCLEOTIDE SEQUENCE [LARGE SCALE GENOMIC DNA]</scope>
    <source>
        <strain evidence="12">Teg-2019</strain>
        <tissue evidence="12">Adductor muscle</tissue>
    </source>
</reference>
<organism evidence="12 13">
    <name type="scientific">Tegillarca granosa</name>
    <name type="common">Malaysian cockle</name>
    <name type="synonym">Anadara granosa</name>
    <dbReference type="NCBI Taxonomy" id="220873"/>
    <lineage>
        <taxon>Eukaryota</taxon>
        <taxon>Metazoa</taxon>
        <taxon>Spiralia</taxon>
        <taxon>Lophotrochozoa</taxon>
        <taxon>Mollusca</taxon>
        <taxon>Bivalvia</taxon>
        <taxon>Autobranchia</taxon>
        <taxon>Pteriomorphia</taxon>
        <taxon>Arcoida</taxon>
        <taxon>Arcoidea</taxon>
        <taxon>Arcidae</taxon>
        <taxon>Tegillarca</taxon>
    </lineage>
</organism>
<dbReference type="Gene3D" id="3.30.40.10">
    <property type="entry name" value="Zinc/RING finger domain, C3HC4 (zinc finger)"/>
    <property type="match status" value="1"/>
</dbReference>
<comment type="similarity">
    <text evidence="3 9">Belongs to the Deltex family.</text>
</comment>
<dbReference type="Gene3D" id="3.30.160.60">
    <property type="entry name" value="Classic Zinc Finger"/>
    <property type="match status" value="1"/>
</dbReference>
<dbReference type="InterPro" id="IPR013783">
    <property type="entry name" value="Ig-like_fold"/>
</dbReference>
<dbReference type="InterPro" id="IPR039396">
    <property type="entry name" value="Deltex_C"/>
</dbReference>
<feature type="domain" description="RING-type" evidence="11">
    <location>
        <begin position="385"/>
        <end position="423"/>
    </location>
</feature>
<comment type="caution">
    <text evidence="12">The sequence shown here is derived from an EMBL/GenBank/DDBJ whole genome shotgun (WGS) entry which is preliminary data.</text>
</comment>
<name>A0ABQ9F5Q4_TEGGR</name>
<evidence type="ECO:0000256" key="5">
    <source>
        <dbReference type="ARBA" id="ARBA00022723"/>
    </source>
</evidence>
<dbReference type="SMART" id="SM00336">
    <property type="entry name" value="BBOX"/>
    <property type="match status" value="1"/>
</dbReference>
<evidence type="ECO:0000256" key="2">
    <source>
        <dbReference type="ARBA" id="ARBA00004906"/>
    </source>
</evidence>
<keyword evidence="13" id="KW-1185">Reference proteome</keyword>
<dbReference type="SUPFAM" id="SSF57845">
    <property type="entry name" value="B-box zinc-binding domain"/>
    <property type="match status" value="1"/>
</dbReference>
<protein>
    <recommendedName>
        <fullName evidence="9">E3 ubiquitin-protein ligase</fullName>
        <ecNumber evidence="9">2.3.2.27</ecNumber>
    </recommendedName>
</protein>
<dbReference type="Pfam" id="PF18102">
    <property type="entry name" value="DTC"/>
    <property type="match status" value="1"/>
</dbReference>
<keyword evidence="6 8" id="KW-0863">Zinc-finger</keyword>